<dbReference type="AlphaFoldDB" id="A0A834NQZ1"/>
<protein>
    <submittedName>
        <fullName evidence="1">Uncharacterized protein</fullName>
    </submittedName>
</protein>
<sequence>MCSFTKLEYKSVLMVTQDHHFSFEKADTKGLTHDGDTSAFPNPVTPLGQFISERCLGHHTKLLIGTI</sequence>
<dbReference type="Proteomes" id="UP000600918">
    <property type="component" value="Unassembled WGS sequence"/>
</dbReference>
<dbReference type="EMBL" id="JACSDY010000011">
    <property type="protein sequence ID" value="KAF7415846.1"/>
    <property type="molecule type" value="Genomic_DNA"/>
</dbReference>
<keyword evidence="2" id="KW-1185">Reference proteome</keyword>
<accession>A0A834NQZ1</accession>
<comment type="caution">
    <text evidence="1">The sequence shown here is derived from an EMBL/GenBank/DDBJ whole genome shotgun (WGS) entry which is preliminary data.</text>
</comment>
<reference evidence="1" key="1">
    <citation type="journal article" date="2020" name="G3 (Bethesda)">
        <title>High-Quality Assemblies for Three Invasive Social Wasps from the &lt;i&gt;Vespula&lt;/i&gt; Genus.</title>
        <authorList>
            <person name="Harrop T.W.R."/>
            <person name="Guhlin J."/>
            <person name="McLaughlin G.M."/>
            <person name="Permina E."/>
            <person name="Stockwell P."/>
            <person name="Gilligan J."/>
            <person name="Le Lec M.F."/>
            <person name="Gruber M.A.M."/>
            <person name="Quinn O."/>
            <person name="Lovegrove M."/>
            <person name="Duncan E.J."/>
            <person name="Remnant E.J."/>
            <person name="Van Eeckhoven J."/>
            <person name="Graham B."/>
            <person name="Knapp R.A."/>
            <person name="Langford K.W."/>
            <person name="Kronenberg Z."/>
            <person name="Press M.O."/>
            <person name="Eacker S.M."/>
            <person name="Wilson-Rankin E.E."/>
            <person name="Purcell J."/>
            <person name="Lester P.J."/>
            <person name="Dearden P.K."/>
        </authorList>
    </citation>
    <scope>NUCLEOTIDE SEQUENCE</scope>
    <source>
        <strain evidence="1">Volc-1</strain>
    </source>
</reference>
<gene>
    <name evidence="1" type="ORF">H0235_012438</name>
</gene>
<organism evidence="1 2">
    <name type="scientific">Vespula pensylvanica</name>
    <name type="common">Western yellow jacket</name>
    <name type="synonym">Wasp</name>
    <dbReference type="NCBI Taxonomy" id="30213"/>
    <lineage>
        <taxon>Eukaryota</taxon>
        <taxon>Metazoa</taxon>
        <taxon>Ecdysozoa</taxon>
        <taxon>Arthropoda</taxon>
        <taxon>Hexapoda</taxon>
        <taxon>Insecta</taxon>
        <taxon>Pterygota</taxon>
        <taxon>Neoptera</taxon>
        <taxon>Endopterygota</taxon>
        <taxon>Hymenoptera</taxon>
        <taxon>Apocrita</taxon>
        <taxon>Aculeata</taxon>
        <taxon>Vespoidea</taxon>
        <taxon>Vespidae</taxon>
        <taxon>Vespinae</taxon>
        <taxon>Vespula</taxon>
    </lineage>
</organism>
<name>A0A834NQZ1_VESPE</name>
<evidence type="ECO:0000313" key="1">
    <source>
        <dbReference type="EMBL" id="KAF7415846.1"/>
    </source>
</evidence>
<proteinExistence type="predicted"/>
<evidence type="ECO:0000313" key="2">
    <source>
        <dbReference type="Proteomes" id="UP000600918"/>
    </source>
</evidence>